<keyword evidence="1 3" id="KW-0378">Hydrolase</keyword>
<dbReference type="Pfam" id="PF08530">
    <property type="entry name" value="PepX_C"/>
    <property type="match status" value="1"/>
</dbReference>
<dbReference type="OrthoDB" id="9806163at2"/>
<dbReference type="Gene3D" id="3.40.50.1820">
    <property type="entry name" value="alpha/beta hydrolase"/>
    <property type="match status" value="1"/>
</dbReference>
<dbReference type="Proteomes" id="UP000321638">
    <property type="component" value="Unassembled WGS sequence"/>
</dbReference>
<sequence>MPDATVTADVAATDIFIERDVPVPMRDGVHLATDIYRPAVDGRPVEGPFPVILERTPYGKAMTSRSERTARDATPRSRRDVAAVFVREGYVVIYQDTRGRYGSEGRFVKYLSDGADGYDTVAWITSQPWCNGKIGTMGLSYAAHTQSALACLNPPGLAAMFLDSGGFSNAYQSGIRQGGAFELKQATWAFNNALVSPEIAASSLKRKAMGAVDLRSWFRHMPWSRGHSPLALAPSYEDYLFKQWEQGSFGDYWKQVGIYAEGAYDTYADVPAVHMSSWYDPYPRTAVENYLGLKVRKTSPVRLILGPWTHGDRSLSWAGDVDFGPAATLDGQLAEDFLALRRRWFDHWLRGIDNGVGDEPAVHLFVMGGGSGRRNAEGRLDHGGAWRAAGDWPLPGTCFTSYYLGPDGTLAPTPPTASDLACRFDYDPRQPVPTIGGAISSGEPLMVGGAFDQVEGPRFFGSREPYRALAERPDVLVFQTPPLAEDVDVIGPITVTLWIASDCPDTDFTAKLIDVHPPGTDYPDGFAMNLTDGILRVRYRDSWEHPSLMTPGDVQRITITAFPTANRFQRGHRIRLDIASSNFPRFDLNPNTGEPEGAWRDTRVARNTVFLDRERPSHVVLPIVPIAS</sequence>
<evidence type="ECO:0000313" key="4">
    <source>
        <dbReference type="Proteomes" id="UP000321638"/>
    </source>
</evidence>
<proteinExistence type="predicted"/>
<dbReference type="EMBL" id="VDUZ01000105">
    <property type="protein sequence ID" value="TXL69133.1"/>
    <property type="molecule type" value="Genomic_DNA"/>
</dbReference>
<comment type="caution">
    <text evidence="3">The sequence shown here is derived from an EMBL/GenBank/DDBJ whole genome shotgun (WGS) entry which is preliminary data.</text>
</comment>
<dbReference type="GO" id="GO:0008239">
    <property type="term" value="F:dipeptidyl-peptidase activity"/>
    <property type="evidence" value="ECO:0007669"/>
    <property type="project" value="InterPro"/>
</dbReference>
<dbReference type="Pfam" id="PF02129">
    <property type="entry name" value="Peptidase_S15"/>
    <property type="match status" value="1"/>
</dbReference>
<dbReference type="SUPFAM" id="SSF53474">
    <property type="entry name" value="alpha/beta-Hydrolases"/>
    <property type="match status" value="1"/>
</dbReference>
<dbReference type="AlphaFoldDB" id="A0A5C8P6A0"/>
<dbReference type="InterPro" id="IPR008979">
    <property type="entry name" value="Galactose-bd-like_sf"/>
</dbReference>
<keyword evidence="4" id="KW-1185">Reference proteome</keyword>
<reference evidence="3 4" key="1">
    <citation type="submission" date="2019-06" db="EMBL/GenBank/DDBJ databases">
        <title>New taxonomy in bacterial strain CC-CFT640, isolated from vineyard.</title>
        <authorList>
            <person name="Lin S.-Y."/>
            <person name="Tsai C.-F."/>
            <person name="Young C.-C."/>
        </authorList>
    </citation>
    <scope>NUCLEOTIDE SEQUENCE [LARGE SCALE GENOMIC DNA]</scope>
    <source>
        <strain evidence="3 4">CC-CFT640</strain>
    </source>
</reference>
<dbReference type="PANTHER" id="PTHR43056">
    <property type="entry name" value="PEPTIDASE S9 PROLYL OLIGOPEPTIDASE"/>
    <property type="match status" value="1"/>
</dbReference>
<dbReference type="NCBIfam" id="TIGR00976">
    <property type="entry name" value="CocE_NonD"/>
    <property type="match status" value="1"/>
</dbReference>
<dbReference type="SUPFAM" id="SSF49785">
    <property type="entry name" value="Galactose-binding domain-like"/>
    <property type="match status" value="1"/>
</dbReference>
<dbReference type="Gene3D" id="1.10.3020.10">
    <property type="entry name" value="alpha-amino acid ester hydrolase ( Helical cap domain)"/>
    <property type="match status" value="1"/>
</dbReference>
<dbReference type="Gene3D" id="2.60.120.260">
    <property type="entry name" value="Galactose-binding domain-like"/>
    <property type="match status" value="1"/>
</dbReference>
<dbReference type="SMART" id="SM00939">
    <property type="entry name" value="PepX_C"/>
    <property type="match status" value="1"/>
</dbReference>
<feature type="domain" description="Xaa-Pro dipeptidyl-peptidase C-terminal" evidence="2">
    <location>
        <begin position="342"/>
        <end position="620"/>
    </location>
</feature>
<evidence type="ECO:0000256" key="1">
    <source>
        <dbReference type="ARBA" id="ARBA00022801"/>
    </source>
</evidence>
<dbReference type="RefSeq" id="WP_147852669.1">
    <property type="nucleotide sequence ID" value="NZ_VDUZ01000105.1"/>
</dbReference>
<evidence type="ECO:0000259" key="2">
    <source>
        <dbReference type="SMART" id="SM00939"/>
    </source>
</evidence>
<dbReference type="InterPro" id="IPR013736">
    <property type="entry name" value="Xaa-Pro_dipept_C"/>
</dbReference>
<dbReference type="InterPro" id="IPR050585">
    <property type="entry name" value="Xaa-Pro_dipeptidyl-ppase/CocE"/>
</dbReference>
<organism evidence="3 4">
    <name type="scientific">Vineibacter terrae</name>
    <dbReference type="NCBI Taxonomy" id="2586908"/>
    <lineage>
        <taxon>Bacteria</taxon>
        <taxon>Pseudomonadati</taxon>
        <taxon>Pseudomonadota</taxon>
        <taxon>Alphaproteobacteria</taxon>
        <taxon>Hyphomicrobiales</taxon>
        <taxon>Vineibacter</taxon>
    </lineage>
</organism>
<evidence type="ECO:0000313" key="3">
    <source>
        <dbReference type="EMBL" id="TXL69133.1"/>
    </source>
</evidence>
<accession>A0A5C8P6A0</accession>
<dbReference type="InterPro" id="IPR029058">
    <property type="entry name" value="AB_hydrolase_fold"/>
</dbReference>
<dbReference type="InterPro" id="IPR000383">
    <property type="entry name" value="Xaa-Pro-like_dom"/>
</dbReference>
<name>A0A5C8P6A0_9HYPH</name>
<protein>
    <submittedName>
        <fullName evidence="3">CocE/NonD family hydrolase</fullName>
    </submittedName>
</protein>
<dbReference type="InterPro" id="IPR005674">
    <property type="entry name" value="CocE/Ser_esterase"/>
</dbReference>
<dbReference type="PANTHER" id="PTHR43056:SF10">
    <property type="entry name" value="COCE_NOND FAMILY, PUTATIVE (AFU_ORTHOLOGUE AFUA_7G00600)-RELATED"/>
    <property type="match status" value="1"/>
</dbReference>
<gene>
    <name evidence="3" type="ORF">FHP25_40280</name>
</gene>